<sequence>MRTNIFWPAMLLATALLTSALAGCGLRDGPPDAGDIEDALGDYFEHRNERGGIRIDLGSAGAFREIRFDIRLHHVTVHDCTGQQRVYVCDITYLASFPPVKEETESIRTRATLFDGPGGWRVVE</sequence>
<evidence type="ECO:0000256" key="1">
    <source>
        <dbReference type="SAM" id="SignalP"/>
    </source>
</evidence>
<dbReference type="EMBL" id="BAABJE010000017">
    <property type="protein sequence ID" value="GAA4801990.1"/>
    <property type="molecule type" value="Genomic_DNA"/>
</dbReference>
<comment type="caution">
    <text evidence="2">The sequence shown here is derived from an EMBL/GenBank/DDBJ whole genome shotgun (WGS) entry which is preliminary data.</text>
</comment>
<evidence type="ECO:0000313" key="2">
    <source>
        <dbReference type="EMBL" id="GAA4801990.1"/>
    </source>
</evidence>
<accession>A0ABP9BZS3</accession>
<reference evidence="3" key="1">
    <citation type="journal article" date="2019" name="Int. J. Syst. Evol. Microbiol.">
        <title>The Global Catalogue of Microorganisms (GCM) 10K type strain sequencing project: providing services to taxonomists for standard genome sequencing and annotation.</title>
        <authorList>
            <consortium name="The Broad Institute Genomics Platform"/>
            <consortium name="The Broad Institute Genome Sequencing Center for Infectious Disease"/>
            <person name="Wu L."/>
            <person name="Ma J."/>
        </authorList>
    </citation>
    <scope>NUCLEOTIDE SEQUENCE [LARGE SCALE GENOMIC DNA]</scope>
    <source>
        <strain evidence="3">JCM 18204</strain>
    </source>
</reference>
<feature type="chain" id="PRO_5046066005" description="Lipoprotein" evidence="1">
    <location>
        <begin position="23"/>
        <end position="124"/>
    </location>
</feature>
<keyword evidence="1" id="KW-0732">Signal</keyword>
<gene>
    <name evidence="2" type="ORF">GCM10023307_30760</name>
</gene>
<dbReference type="PROSITE" id="PS51257">
    <property type="entry name" value="PROKAR_LIPOPROTEIN"/>
    <property type="match status" value="1"/>
</dbReference>
<organism evidence="2 3">
    <name type="scientific">Lysobacter hankyongensis</name>
    <dbReference type="NCBI Taxonomy" id="1176535"/>
    <lineage>
        <taxon>Bacteria</taxon>
        <taxon>Pseudomonadati</taxon>
        <taxon>Pseudomonadota</taxon>
        <taxon>Gammaproteobacteria</taxon>
        <taxon>Lysobacterales</taxon>
        <taxon>Lysobacteraceae</taxon>
        <taxon>Lysobacter</taxon>
    </lineage>
</organism>
<dbReference type="Proteomes" id="UP001499959">
    <property type="component" value="Unassembled WGS sequence"/>
</dbReference>
<name>A0ABP9BZS3_9GAMM</name>
<evidence type="ECO:0008006" key="4">
    <source>
        <dbReference type="Google" id="ProtNLM"/>
    </source>
</evidence>
<evidence type="ECO:0000313" key="3">
    <source>
        <dbReference type="Proteomes" id="UP001499959"/>
    </source>
</evidence>
<keyword evidence="3" id="KW-1185">Reference proteome</keyword>
<proteinExistence type="predicted"/>
<dbReference type="RefSeq" id="WP_345304236.1">
    <property type="nucleotide sequence ID" value="NZ_BAABJE010000017.1"/>
</dbReference>
<feature type="signal peptide" evidence="1">
    <location>
        <begin position="1"/>
        <end position="22"/>
    </location>
</feature>
<protein>
    <recommendedName>
        <fullName evidence="4">Lipoprotein</fullName>
    </recommendedName>
</protein>